<evidence type="ECO:0008006" key="4">
    <source>
        <dbReference type="Google" id="ProtNLM"/>
    </source>
</evidence>
<keyword evidence="3" id="KW-1185">Reference proteome</keyword>
<evidence type="ECO:0000313" key="3">
    <source>
        <dbReference type="Proteomes" id="UP000184226"/>
    </source>
</evidence>
<dbReference type="EMBL" id="FQXE01000007">
    <property type="protein sequence ID" value="SHI02371.1"/>
    <property type="molecule type" value="Genomic_DNA"/>
</dbReference>
<evidence type="ECO:0000256" key="1">
    <source>
        <dbReference type="SAM" id="SignalP"/>
    </source>
</evidence>
<reference evidence="2 3" key="1">
    <citation type="submission" date="2016-11" db="EMBL/GenBank/DDBJ databases">
        <authorList>
            <person name="Jaros S."/>
            <person name="Januszkiewicz K."/>
            <person name="Wedrychowicz H."/>
        </authorList>
    </citation>
    <scope>NUCLEOTIDE SEQUENCE [LARGE SCALE GENOMIC DNA]</scope>
    <source>
        <strain evidence="2 3">CGMCC 1.10190</strain>
    </source>
</reference>
<dbReference type="RefSeq" id="WP_143160987.1">
    <property type="nucleotide sequence ID" value="NZ_FQXE01000007.1"/>
</dbReference>
<dbReference type="OrthoDB" id="8685913at2"/>
<gene>
    <name evidence="2" type="ORF">SAMN04488135_10792</name>
</gene>
<keyword evidence="1" id="KW-0732">Signal</keyword>
<dbReference type="Proteomes" id="UP000184226">
    <property type="component" value="Unassembled WGS sequence"/>
</dbReference>
<dbReference type="AlphaFoldDB" id="A0A1M5XRC5"/>
<proteinExistence type="predicted"/>
<sequence length="145" mass="15266">MQTPRRWAARAGALLALAVCCCAARAGDVSWTQAKVSPAINYKNVAVATAYLPDAAAAPIAPGARITRVHAMRSYGGGSMVQTEVCWDGTSRCIPMTGGSINTHEFNGLDPSRPMYLVHKVPGEGRGPLPAPVFVKGSVVVWYAP</sequence>
<feature type="signal peptide" evidence="1">
    <location>
        <begin position="1"/>
        <end position="26"/>
    </location>
</feature>
<evidence type="ECO:0000313" key="2">
    <source>
        <dbReference type="EMBL" id="SHI02371.1"/>
    </source>
</evidence>
<feature type="chain" id="PRO_5012657824" description="Flagellar protein FlhE" evidence="1">
    <location>
        <begin position="27"/>
        <end position="145"/>
    </location>
</feature>
<name>A0A1M5XRC5_9BURK</name>
<organism evidence="2 3">
    <name type="scientific">Pollutimonas bauzanensis</name>
    <dbReference type="NCBI Taxonomy" id="658167"/>
    <lineage>
        <taxon>Bacteria</taxon>
        <taxon>Pseudomonadati</taxon>
        <taxon>Pseudomonadota</taxon>
        <taxon>Betaproteobacteria</taxon>
        <taxon>Burkholderiales</taxon>
        <taxon>Alcaligenaceae</taxon>
        <taxon>Pollutimonas</taxon>
    </lineage>
</organism>
<protein>
    <recommendedName>
        <fullName evidence="4">Flagellar protein FlhE</fullName>
    </recommendedName>
</protein>
<accession>A0A1M5XRC5</accession>